<dbReference type="EMBL" id="CP076132">
    <property type="protein sequence ID" value="QWG03331.1"/>
    <property type="molecule type" value="Genomic_DNA"/>
</dbReference>
<dbReference type="SUPFAM" id="SSF53448">
    <property type="entry name" value="Nucleotide-diphospho-sugar transferases"/>
    <property type="match status" value="1"/>
</dbReference>
<keyword evidence="1" id="KW-0812">Transmembrane</keyword>
<dbReference type="GO" id="GO:0005886">
    <property type="term" value="C:plasma membrane"/>
    <property type="evidence" value="ECO:0007669"/>
    <property type="project" value="TreeGrafter"/>
</dbReference>
<sequence>MEFLYFILVSIYSILLILLIFSWKKLPLFPQTEEAVLKQGPSISIIVAFRNEEMNIKQLVKSLTKQSYTNYNIILVNDHSEDQSLTLIPHHPLIKTFSLPNGITGKKQAIRYGIEQSDSQLILTTDADCVHHKDWVTSFANTYLSKSPKMISGPVRFSYQNFWERCMNAEFGSLILTGAASIGIKKPNMCNAANLCFERDAFIHQNDYEQHAHIPTGDDEFFLHQIAKENASDILFLKDKKAIVTSTPPKNFNEFVQQRIRWASKWKHYKNKAPLFGSLFVFFFHLSFFLTLIDVVTTNEGYLLFSLTLFLKTIVETWYNRYILKWFDDYKNIVLLPIISLFYPFYAVSIGFLSTFGNYEWKNRKIIGK</sequence>
<dbReference type="RefSeq" id="WP_169664009.1">
    <property type="nucleotide sequence ID" value="NZ_CP076132.1"/>
</dbReference>
<protein>
    <submittedName>
        <fullName evidence="3">Glycosyltransferase</fullName>
        <ecNumber evidence="3">2.4.-.-</ecNumber>
    </submittedName>
</protein>
<feature type="transmembrane region" description="Helical" evidence="1">
    <location>
        <begin position="332"/>
        <end position="353"/>
    </location>
</feature>
<dbReference type="Gene3D" id="3.90.550.10">
    <property type="entry name" value="Spore Coat Polysaccharide Biosynthesis Protein SpsA, Chain A"/>
    <property type="match status" value="1"/>
</dbReference>
<keyword evidence="1" id="KW-0472">Membrane</keyword>
<reference evidence="3 4" key="1">
    <citation type="submission" date="2021-05" db="EMBL/GenBank/DDBJ databases">
        <title>Comparative genomic studies on the polysaccharide-degrading batcterial strains of the Flammeovirga genus.</title>
        <authorList>
            <person name="Zewei F."/>
            <person name="Zheng Z."/>
            <person name="Yu L."/>
            <person name="Ruyue G."/>
            <person name="Yanhong M."/>
            <person name="Yuanyuan C."/>
            <person name="Jingyan G."/>
            <person name="Wenjun H."/>
        </authorList>
    </citation>
    <scope>NUCLEOTIDE SEQUENCE [LARGE SCALE GENOMIC DNA]</scope>
    <source>
        <strain evidence="3 4">NBRC:100898</strain>
    </source>
</reference>
<dbReference type="InterPro" id="IPR050256">
    <property type="entry name" value="Glycosyltransferase_2"/>
</dbReference>
<dbReference type="InterPro" id="IPR029044">
    <property type="entry name" value="Nucleotide-diphossugar_trans"/>
</dbReference>
<feature type="transmembrane region" description="Helical" evidence="1">
    <location>
        <begin position="275"/>
        <end position="296"/>
    </location>
</feature>
<evidence type="ECO:0000313" key="3">
    <source>
        <dbReference type="EMBL" id="QWG03331.1"/>
    </source>
</evidence>
<keyword evidence="4" id="KW-1185">Reference proteome</keyword>
<dbReference type="Proteomes" id="UP000678679">
    <property type="component" value="Chromosome 1"/>
</dbReference>
<dbReference type="EC" id="2.4.-.-" evidence="3"/>
<dbReference type="Pfam" id="PF00535">
    <property type="entry name" value="Glycos_transf_2"/>
    <property type="match status" value="1"/>
</dbReference>
<dbReference type="KEGG" id="fya:KMW28_07030"/>
<name>A0AAX1N752_9BACT</name>
<dbReference type="GO" id="GO:0016757">
    <property type="term" value="F:glycosyltransferase activity"/>
    <property type="evidence" value="ECO:0007669"/>
    <property type="project" value="UniProtKB-KW"/>
</dbReference>
<dbReference type="PANTHER" id="PTHR48090">
    <property type="entry name" value="UNDECAPRENYL-PHOSPHATE 4-DEOXY-4-FORMAMIDO-L-ARABINOSE TRANSFERASE-RELATED"/>
    <property type="match status" value="1"/>
</dbReference>
<accession>A0AAX1N752</accession>
<feature type="transmembrane region" description="Helical" evidence="1">
    <location>
        <begin position="6"/>
        <end position="23"/>
    </location>
</feature>
<feature type="domain" description="Glycosyltransferase 2-like" evidence="2">
    <location>
        <begin position="44"/>
        <end position="165"/>
    </location>
</feature>
<organism evidence="3 4">
    <name type="scientific">Flammeovirga yaeyamensis</name>
    <dbReference type="NCBI Taxonomy" id="367791"/>
    <lineage>
        <taxon>Bacteria</taxon>
        <taxon>Pseudomonadati</taxon>
        <taxon>Bacteroidota</taxon>
        <taxon>Cytophagia</taxon>
        <taxon>Cytophagales</taxon>
        <taxon>Flammeovirgaceae</taxon>
        <taxon>Flammeovirga</taxon>
    </lineage>
</organism>
<keyword evidence="1" id="KW-1133">Transmembrane helix</keyword>
<keyword evidence="3" id="KW-0328">Glycosyltransferase</keyword>
<gene>
    <name evidence="3" type="ORF">KMW28_07030</name>
</gene>
<evidence type="ECO:0000313" key="4">
    <source>
        <dbReference type="Proteomes" id="UP000678679"/>
    </source>
</evidence>
<dbReference type="InterPro" id="IPR001173">
    <property type="entry name" value="Glyco_trans_2-like"/>
</dbReference>
<proteinExistence type="predicted"/>
<evidence type="ECO:0000256" key="1">
    <source>
        <dbReference type="SAM" id="Phobius"/>
    </source>
</evidence>
<dbReference type="PANTHER" id="PTHR48090:SF8">
    <property type="entry name" value="GLYCOSYLTRANSFERASE CSBB-RELATED"/>
    <property type="match status" value="1"/>
</dbReference>
<dbReference type="AlphaFoldDB" id="A0AAX1N752"/>
<evidence type="ECO:0000259" key="2">
    <source>
        <dbReference type="Pfam" id="PF00535"/>
    </source>
</evidence>
<keyword evidence="3" id="KW-0808">Transferase</keyword>